<keyword evidence="2 5" id="KW-0547">Nucleotide-binding</keyword>
<comment type="caution">
    <text evidence="5">Lacks conserved residue(s) required for the propagation of feature annotation.</text>
</comment>
<feature type="short sequence motif" description="'KMSKS' region" evidence="5">
    <location>
        <begin position="262"/>
        <end position="266"/>
    </location>
</feature>
<dbReference type="GO" id="GO:0004818">
    <property type="term" value="F:glutamate-tRNA ligase activity"/>
    <property type="evidence" value="ECO:0007669"/>
    <property type="project" value="UniProtKB-EC"/>
</dbReference>
<dbReference type="EMBL" id="JADQDF010000001">
    <property type="protein sequence ID" value="MBW0127504.1"/>
    <property type="molecule type" value="Genomic_DNA"/>
</dbReference>
<comment type="subunit">
    <text evidence="5">Monomer.</text>
</comment>
<keyword evidence="5" id="KW-0963">Cytoplasm</keyword>
<dbReference type="CDD" id="cd00808">
    <property type="entry name" value="GluRS_core"/>
    <property type="match status" value="1"/>
</dbReference>
<gene>
    <name evidence="5" type="primary">gltX</name>
    <name evidence="9" type="ORF">I4I82_07390</name>
</gene>
<evidence type="ECO:0000259" key="8">
    <source>
        <dbReference type="Pfam" id="PF19269"/>
    </source>
</evidence>
<keyword evidence="4 5" id="KW-0030">Aminoacyl-tRNA synthetase</keyword>
<dbReference type="Pfam" id="PF00749">
    <property type="entry name" value="tRNA-synt_1c"/>
    <property type="match status" value="1"/>
</dbReference>
<dbReference type="PANTHER" id="PTHR43311">
    <property type="entry name" value="GLUTAMATE--TRNA LIGASE"/>
    <property type="match status" value="1"/>
</dbReference>
<feature type="binding site" evidence="5">
    <location>
        <position position="265"/>
    </location>
    <ligand>
        <name>ATP</name>
        <dbReference type="ChEBI" id="CHEBI:30616"/>
    </ligand>
</feature>
<keyword evidence="5 6" id="KW-0648">Protein biosynthesis</keyword>
<dbReference type="Proteomes" id="UP000694300">
    <property type="component" value="Unassembled WGS sequence"/>
</dbReference>
<dbReference type="HAMAP" id="MF_00022">
    <property type="entry name" value="Glu_tRNA_synth_type1"/>
    <property type="match status" value="1"/>
</dbReference>
<evidence type="ECO:0000259" key="7">
    <source>
        <dbReference type="Pfam" id="PF00749"/>
    </source>
</evidence>
<reference evidence="9 10" key="1">
    <citation type="submission" date="2020-11" db="EMBL/GenBank/DDBJ databases">
        <title>Pseudonocardia abyssalis sp. nov. and Pseudonocardia oceani sp. nov., description and phylogenomic analysis of two novel actinomycetes isolated from the deep Southern Ocean.</title>
        <authorList>
            <person name="Parra J."/>
        </authorList>
    </citation>
    <scope>NUCLEOTIDE SEQUENCE [LARGE SCALE GENOMIC DNA]</scope>
    <source>
        <strain evidence="10">KRD185</strain>
    </source>
</reference>
<comment type="function">
    <text evidence="5">Catalyzes the attachment of glutamate to tRNA(Glu) in a two-step reaction: glutamate is first activated by ATP to form Glu-AMP and then transferred to the acceptor end of tRNA(Glu).</text>
</comment>
<dbReference type="InterPro" id="IPR020058">
    <property type="entry name" value="Glu/Gln-tRNA-synth_Ib_cat-dom"/>
</dbReference>
<feature type="short sequence motif" description="'HIGH' region" evidence="5">
    <location>
        <begin position="18"/>
        <end position="28"/>
    </location>
</feature>
<dbReference type="InterPro" id="IPR004527">
    <property type="entry name" value="Glu-tRNA-ligase_bac/mito"/>
</dbReference>
<sequence length="500" mass="54824">MTASQNSPTRPVRVRFCPSPTGTPHVGLIRTALFNWAHARHSGGTFVFRIEDTDASRDSVESYEALLDALRWLGLDWDEGPEVGGPHGPYRQSERGDLYADALRRLIDAGEVYESYSRADEIEARHRAAGRDPKLGYDNADRDLTDAQRDAYRAEGRAPVYRLRMPDRDITFTDLVRGDVTFRVGTVPDFVLARGDGSPLYPLTNPLDDALMGITDVLRGEDLLSSTPRQIALLEALQRVGIGDGPLRYGHLPLVTGEGNRKLSKRDPESNLFLYRERGFVPEGLLNYLALLGWSIGDDRDVFTMAEMVDAFEIGRVSGNSARFDLKKAEAINAAHLRALPVEEFARRVQPYLAEQDVTIDTDADRAVLAAAAPLVQERSIVLSDAARMLRFLFVDGKDFALDEEAAAKNLGADAVPVLEAALTGLDALQDWSTAAIEESLKATLIDGLGLKPRKAFAPVRVAVSGRTVSPPLYESMELLGRERSLARLRGGVERAGGVG</sequence>
<dbReference type="RefSeq" id="WP_218595566.1">
    <property type="nucleotide sequence ID" value="NZ_JADQDE010000357.1"/>
</dbReference>
<proteinExistence type="inferred from homology"/>
<organism evidence="9 10">
    <name type="scientific">Pseudonocardia oceani</name>
    <dbReference type="NCBI Taxonomy" id="2792013"/>
    <lineage>
        <taxon>Bacteria</taxon>
        <taxon>Bacillati</taxon>
        <taxon>Actinomycetota</taxon>
        <taxon>Actinomycetes</taxon>
        <taxon>Pseudonocardiales</taxon>
        <taxon>Pseudonocardiaceae</taxon>
        <taxon>Pseudonocardia</taxon>
    </lineage>
</organism>
<keyword evidence="10" id="KW-1185">Reference proteome</keyword>
<dbReference type="Pfam" id="PF19269">
    <property type="entry name" value="Anticodon_2"/>
    <property type="match status" value="1"/>
</dbReference>
<evidence type="ECO:0000256" key="3">
    <source>
        <dbReference type="ARBA" id="ARBA00022840"/>
    </source>
</evidence>
<evidence type="ECO:0000256" key="2">
    <source>
        <dbReference type="ARBA" id="ARBA00022741"/>
    </source>
</evidence>
<evidence type="ECO:0000256" key="6">
    <source>
        <dbReference type="RuleBase" id="RU363037"/>
    </source>
</evidence>
<keyword evidence="1 5" id="KW-0436">Ligase</keyword>
<dbReference type="EC" id="6.1.1.17" evidence="5"/>
<comment type="catalytic activity">
    <reaction evidence="5">
        <text>tRNA(Glu) + L-glutamate + ATP = L-glutamyl-tRNA(Glu) + AMP + diphosphate</text>
        <dbReference type="Rhea" id="RHEA:23540"/>
        <dbReference type="Rhea" id="RHEA-COMP:9663"/>
        <dbReference type="Rhea" id="RHEA-COMP:9680"/>
        <dbReference type="ChEBI" id="CHEBI:29985"/>
        <dbReference type="ChEBI" id="CHEBI:30616"/>
        <dbReference type="ChEBI" id="CHEBI:33019"/>
        <dbReference type="ChEBI" id="CHEBI:78442"/>
        <dbReference type="ChEBI" id="CHEBI:78520"/>
        <dbReference type="ChEBI" id="CHEBI:456215"/>
        <dbReference type="EC" id="6.1.1.17"/>
    </reaction>
</comment>
<dbReference type="InterPro" id="IPR049940">
    <property type="entry name" value="GluQ/Sye"/>
</dbReference>
<dbReference type="NCBIfam" id="TIGR00464">
    <property type="entry name" value="gltX_bact"/>
    <property type="match status" value="1"/>
</dbReference>
<dbReference type="InterPro" id="IPR045462">
    <property type="entry name" value="aa-tRNA-synth_I_cd-bd"/>
</dbReference>
<evidence type="ECO:0000313" key="10">
    <source>
        <dbReference type="Proteomes" id="UP000694300"/>
    </source>
</evidence>
<accession>A0ABS6U5S0</accession>
<keyword evidence="3 5" id="KW-0067">ATP-binding</keyword>
<dbReference type="PANTHER" id="PTHR43311:SF2">
    <property type="entry name" value="GLUTAMATE--TRNA LIGASE, MITOCHONDRIAL-RELATED"/>
    <property type="match status" value="1"/>
</dbReference>
<comment type="caution">
    <text evidence="9">The sequence shown here is derived from an EMBL/GenBank/DDBJ whole genome shotgun (WGS) entry which is preliminary data.</text>
</comment>
<dbReference type="InterPro" id="IPR033910">
    <property type="entry name" value="GluRS_core"/>
</dbReference>
<protein>
    <recommendedName>
        <fullName evidence="5">Glutamate--tRNA ligase</fullName>
        <ecNumber evidence="5">6.1.1.17</ecNumber>
    </recommendedName>
    <alternativeName>
        <fullName evidence="5">Glutamyl-tRNA synthetase</fullName>
        <shortName evidence="5">GluRS</shortName>
    </alternativeName>
</protein>
<feature type="domain" description="Glutamyl/glutaminyl-tRNA synthetase class Ib catalytic" evidence="7">
    <location>
        <begin position="12"/>
        <end position="328"/>
    </location>
</feature>
<comment type="similarity">
    <text evidence="5">Belongs to the class-I aminoacyl-tRNA synthetase family. Glutamate--tRNA ligase type 1 subfamily.</text>
</comment>
<evidence type="ECO:0000256" key="5">
    <source>
        <dbReference type="HAMAP-Rule" id="MF_00022"/>
    </source>
</evidence>
<feature type="domain" description="Aminoacyl-tRNA synthetase class I anticodon-binding" evidence="8">
    <location>
        <begin position="344"/>
        <end position="491"/>
    </location>
</feature>
<comment type="subcellular location">
    <subcellularLocation>
        <location evidence="5">Cytoplasm</location>
    </subcellularLocation>
</comment>
<evidence type="ECO:0000256" key="1">
    <source>
        <dbReference type="ARBA" id="ARBA00022598"/>
    </source>
</evidence>
<name>A0ABS6U5S0_9PSEU</name>
<evidence type="ECO:0000256" key="4">
    <source>
        <dbReference type="ARBA" id="ARBA00023146"/>
    </source>
</evidence>
<evidence type="ECO:0000313" key="9">
    <source>
        <dbReference type="EMBL" id="MBW0127504.1"/>
    </source>
</evidence>